<dbReference type="Proteomes" id="UP000887226">
    <property type="component" value="Unassembled WGS sequence"/>
</dbReference>
<organism evidence="2 3">
    <name type="scientific">Calycina marina</name>
    <dbReference type="NCBI Taxonomy" id="1763456"/>
    <lineage>
        <taxon>Eukaryota</taxon>
        <taxon>Fungi</taxon>
        <taxon>Dikarya</taxon>
        <taxon>Ascomycota</taxon>
        <taxon>Pezizomycotina</taxon>
        <taxon>Leotiomycetes</taxon>
        <taxon>Helotiales</taxon>
        <taxon>Pezizellaceae</taxon>
        <taxon>Calycina</taxon>
    </lineage>
</organism>
<dbReference type="OrthoDB" id="10025998at2759"/>
<gene>
    <name evidence="2" type="ORF">BJ878DRAFT_311048</name>
</gene>
<name>A0A9P7Z6E2_9HELO</name>
<evidence type="ECO:0000313" key="2">
    <source>
        <dbReference type="EMBL" id="KAG9246131.1"/>
    </source>
</evidence>
<evidence type="ECO:0000313" key="3">
    <source>
        <dbReference type="Proteomes" id="UP000887226"/>
    </source>
</evidence>
<accession>A0A9P7Z6E2</accession>
<evidence type="ECO:0000259" key="1">
    <source>
        <dbReference type="Pfam" id="PF18922"/>
    </source>
</evidence>
<dbReference type="Pfam" id="PF18922">
    <property type="entry name" value="DUF5672"/>
    <property type="match status" value="1"/>
</dbReference>
<proteinExistence type="predicted"/>
<reference evidence="2" key="1">
    <citation type="journal article" date="2021" name="IMA Fungus">
        <title>Genomic characterization of three marine fungi, including Emericellopsis atlantica sp. nov. with signatures of a generalist lifestyle and marine biomass degradation.</title>
        <authorList>
            <person name="Hagestad O.C."/>
            <person name="Hou L."/>
            <person name="Andersen J.H."/>
            <person name="Hansen E.H."/>
            <person name="Altermark B."/>
            <person name="Li C."/>
            <person name="Kuhnert E."/>
            <person name="Cox R.J."/>
            <person name="Crous P.W."/>
            <person name="Spatafora J.W."/>
            <person name="Lail K."/>
            <person name="Amirebrahimi M."/>
            <person name="Lipzen A."/>
            <person name="Pangilinan J."/>
            <person name="Andreopoulos W."/>
            <person name="Hayes R.D."/>
            <person name="Ng V."/>
            <person name="Grigoriev I.V."/>
            <person name="Jackson S.A."/>
            <person name="Sutton T.D.S."/>
            <person name="Dobson A.D.W."/>
            <person name="Rama T."/>
        </authorList>
    </citation>
    <scope>NUCLEOTIDE SEQUENCE</scope>
    <source>
        <strain evidence="2">TRa3180A</strain>
    </source>
</reference>
<protein>
    <recommendedName>
        <fullName evidence="1">DUF5672 domain-containing protein</fullName>
    </recommendedName>
</protein>
<comment type="caution">
    <text evidence="2">The sequence shown here is derived from an EMBL/GenBank/DDBJ whole genome shotgun (WGS) entry which is preliminary data.</text>
</comment>
<feature type="domain" description="DUF5672" evidence="1">
    <location>
        <begin position="137"/>
        <end position="278"/>
    </location>
</feature>
<dbReference type="InterPro" id="IPR043729">
    <property type="entry name" value="DUF5672"/>
</dbReference>
<dbReference type="EMBL" id="MU253816">
    <property type="protein sequence ID" value="KAG9246131.1"/>
    <property type="molecule type" value="Genomic_DNA"/>
</dbReference>
<sequence length="331" mass="37980">MSGILAGTSNSGIVTKQRFLVALSLALTWAFAAILHSSYKDTIKVEFKNKWSDYVEHLPTVEVDWHPAYDPKSQFNASKVALIIEGRPLPHLVPQLLHMMTVVPPDWRFKFIGSNQSVIAISRSFATQYHEANGKLDLIVLPEPWKIDNKEDVNRLLTDRRFYNEHMSEVEHMLKFENDAILCANSEDSLNDWLKYDWAGAPRSAGDRFAGNGGLSIRRISVIKKVLEFQERYNDTQPEDEWFGKRLITMPGAIVATGEQEERFSVEAIWHPKPLGFHVPEGGMNLADDVWKDPTRRKHNFEYCPELVMIMPMKLERERCNGDNKQGDIVR</sequence>
<dbReference type="AlphaFoldDB" id="A0A9P7Z6E2"/>
<keyword evidence="3" id="KW-1185">Reference proteome</keyword>